<accession>A0ABS7Z1Y3</accession>
<gene>
    <name evidence="3" type="ORF">IPZ78_02365</name>
</gene>
<name>A0ABS7Z1Y3_9SPHI</name>
<keyword evidence="1" id="KW-0732">Signal</keyword>
<evidence type="ECO:0000313" key="3">
    <source>
        <dbReference type="EMBL" id="MCA5003993.1"/>
    </source>
</evidence>
<feature type="domain" description="DUF6850" evidence="2">
    <location>
        <begin position="44"/>
        <end position="515"/>
    </location>
</feature>
<protein>
    <recommendedName>
        <fullName evidence="2">DUF6850 domain-containing protein</fullName>
    </recommendedName>
</protein>
<comment type="caution">
    <text evidence="3">The sequence shown here is derived from an EMBL/GenBank/DDBJ whole genome shotgun (WGS) entry which is preliminary data.</text>
</comment>
<proteinExistence type="predicted"/>
<evidence type="ECO:0000259" key="2">
    <source>
        <dbReference type="Pfam" id="PF21012"/>
    </source>
</evidence>
<dbReference type="Pfam" id="PF21012">
    <property type="entry name" value="DUF6850"/>
    <property type="match status" value="1"/>
</dbReference>
<feature type="signal peptide" evidence="1">
    <location>
        <begin position="1"/>
        <end position="20"/>
    </location>
</feature>
<dbReference type="Proteomes" id="UP001165302">
    <property type="component" value="Unassembled WGS sequence"/>
</dbReference>
<sequence>MRNKLLYSFVFLSSVGGAYAQNSSTVLEQYKIQEVGLRSSNASLLNTNDPIEAGDSKIFFNQTTGNFKHPLLAGKRNFGGFETERYQDLKNWRLYGKFGLNFGAEKEVNNTTQLNPLRLNPFIIVDSLSGDWNKQNYALEAKIASPIVANEFIFGLGVKYNVATGARQRDPRPLNTNNNLVLTPSATYLINEVNAIGINGLYHNFVEDFSVENVNSYTVHNMYKLIGLGEYIGSVPNFIGSSGITRRYEGNKYGGALQYVFKGEKLRFFAEGFTNYNSESARDGSSNPQEAGKHEYLEYGANAEAVLKNGNNAHRFDLAWSQQNIDNTEYHQYQDNDTRQFVTLFAQVFNTNLVTNANLNYTFSKSKEEVLDWNLGGSLAYSGWDNKYAANQSQQTVDRLTYGLNFKKYFHFNNGSAFLVELNPSISQSIDAEFAYSEKSYSTNFVAHNILYPTNSFLSADYFNIAASIQYNFKQSKNNTNLYIRLSENYTKPGKSVEYFSKSMHRLDWQLSLGILTF</sequence>
<dbReference type="EMBL" id="JADEYP010000003">
    <property type="protein sequence ID" value="MCA5003993.1"/>
    <property type="molecule type" value="Genomic_DNA"/>
</dbReference>
<organism evidence="3 4">
    <name type="scientific">Sphingobacterium bovistauri</name>
    <dbReference type="NCBI Taxonomy" id="2781959"/>
    <lineage>
        <taxon>Bacteria</taxon>
        <taxon>Pseudomonadati</taxon>
        <taxon>Bacteroidota</taxon>
        <taxon>Sphingobacteriia</taxon>
        <taxon>Sphingobacteriales</taxon>
        <taxon>Sphingobacteriaceae</taxon>
        <taxon>Sphingobacterium</taxon>
    </lineage>
</organism>
<feature type="chain" id="PRO_5046308681" description="DUF6850 domain-containing protein" evidence="1">
    <location>
        <begin position="21"/>
        <end position="518"/>
    </location>
</feature>
<dbReference type="RefSeq" id="WP_225551329.1">
    <property type="nucleotide sequence ID" value="NZ_JADEYP010000003.1"/>
</dbReference>
<keyword evidence="4" id="KW-1185">Reference proteome</keyword>
<reference evidence="3" key="1">
    <citation type="submission" date="2020-10" db="EMBL/GenBank/DDBJ databases">
        <authorList>
            <person name="Lu T."/>
            <person name="Wang Q."/>
            <person name="Han X."/>
        </authorList>
    </citation>
    <scope>NUCLEOTIDE SEQUENCE</scope>
    <source>
        <strain evidence="3">WQ 366</strain>
    </source>
</reference>
<dbReference type="InterPro" id="IPR049236">
    <property type="entry name" value="DUF6850"/>
</dbReference>
<evidence type="ECO:0000313" key="4">
    <source>
        <dbReference type="Proteomes" id="UP001165302"/>
    </source>
</evidence>
<evidence type="ECO:0000256" key="1">
    <source>
        <dbReference type="SAM" id="SignalP"/>
    </source>
</evidence>